<protein>
    <submittedName>
        <fullName evidence="1">Uncharacterized protein</fullName>
    </submittedName>
</protein>
<proteinExistence type="predicted"/>
<evidence type="ECO:0000313" key="1">
    <source>
        <dbReference type="EMBL" id="GAJ04248.1"/>
    </source>
</evidence>
<dbReference type="AlphaFoldDB" id="X1TG00"/>
<gene>
    <name evidence="1" type="ORF">S12H4_48433</name>
</gene>
<reference evidence="1" key="1">
    <citation type="journal article" date="2014" name="Front. Microbiol.">
        <title>High frequency of phylogenetically diverse reductive dehalogenase-homologous genes in deep subseafloor sedimentary metagenomes.</title>
        <authorList>
            <person name="Kawai M."/>
            <person name="Futagami T."/>
            <person name="Toyoda A."/>
            <person name="Takaki Y."/>
            <person name="Nishi S."/>
            <person name="Hori S."/>
            <person name="Arai W."/>
            <person name="Tsubouchi T."/>
            <person name="Morono Y."/>
            <person name="Uchiyama I."/>
            <person name="Ito T."/>
            <person name="Fujiyama A."/>
            <person name="Inagaki F."/>
            <person name="Takami H."/>
        </authorList>
    </citation>
    <scope>NUCLEOTIDE SEQUENCE</scope>
    <source>
        <strain evidence="1">Expedition CK06-06</strain>
    </source>
</reference>
<name>X1TG00_9ZZZZ</name>
<sequence>MVTLEIAKVWQPGTVFLHPVVAALLAGEIIADKGSSHIGGSRAPPVKKVNRTPAYFSIMPRINLF</sequence>
<comment type="caution">
    <text evidence="1">The sequence shown here is derived from an EMBL/GenBank/DDBJ whole genome shotgun (WGS) entry which is preliminary data.</text>
</comment>
<dbReference type="EMBL" id="BARW01030270">
    <property type="protein sequence ID" value="GAJ04248.1"/>
    <property type="molecule type" value="Genomic_DNA"/>
</dbReference>
<feature type="non-terminal residue" evidence="1">
    <location>
        <position position="65"/>
    </location>
</feature>
<accession>X1TG00</accession>
<organism evidence="1">
    <name type="scientific">marine sediment metagenome</name>
    <dbReference type="NCBI Taxonomy" id="412755"/>
    <lineage>
        <taxon>unclassified sequences</taxon>
        <taxon>metagenomes</taxon>
        <taxon>ecological metagenomes</taxon>
    </lineage>
</organism>